<proteinExistence type="predicted"/>
<dbReference type="Proteomes" id="UP000541558">
    <property type="component" value="Unassembled WGS sequence"/>
</dbReference>
<evidence type="ECO:0000313" key="1">
    <source>
        <dbReference type="EMBL" id="KAF5338349.1"/>
    </source>
</evidence>
<name>A0A8H5CBR5_9AGAR</name>
<protein>
    <submittedName>
        <fullName evidence="1">Uncharacterized protein</fullName>
    </submittedName>
</protein>
<organism evidence="1 2">
    <name type="scientific">Ephemerocybe angulata</name>
    <dbReference type="NCBI Taxonomy" id="980116"/>
    <lineage>
        <taxon>Eukaryota</taxon>
        <taxon>Fungi</taxon>
        <taxon>Dikarya</taxon>
        <taxon>Basidiomycota</taxon>
        <taxon>Agaricomycotina</taxon>
        <taxon>Agaricomycetes</taxon>
        <taxon>Agaricomycetidae</taxon>
        <taxon>Agaricales</taxon>
        <taxon>Agaricineae</taxon>
        <taxon>Psathyrellaceae</taxon>
        <taxon>Ephemerocybe</taxon>
    </lineage>
</organism>
<keyword evidence="2" id="KW-1185">Reference proteome</keyword>
<comment type="caution">
    <text evidence="1">The sequence shown here is derived from an EMBL/GenBank/DDBJ whole genome shotgun (WGS) entry which is preliminary data.</text>
</comment>
<sequence>MDPHGSLVLETLSLTFGRFAFLGRLAEYQEALQSRYTFVNGRVQSSPPSLLNLLATNPDLLTHLSDLDHLEYWVGNCQSPQDLHWKLETAVGFHYLPWIDPGWTFASPLSLPGVADDKSPISVPVLAQSDPLETPTHQAHVRTLVPSPEEGAMLLWAPWLGGEGELEGAMDRADDILCSNEPPGLRRSDYDWNLEHVGEDNDRRNGWHANCLLPWAAIVDEVWFFIDVPVHLVPSNIAVLQFWHDHRDNWRHSVFLWKWIGGSPGKRRRVLRI</sequence>
<dbReference type="EMBL" id="JAACJK010000014">
    <property type="protein sequence ID" value="KAF5338349.1"/>
    <property type="molecule type" value="Genomic_DNA"/>
</dbReference>
<reference evidence="1 2" key="1">
    <citation type="journal article" date="2020" name="ISME J.">
        <title>Uncovering the hidden diversity of litter-decomposition mechanisms in mushroom-forming fungi.</title>
        <authorList>
            <person name="Floudas D."/>
            <person name="Bentzer J."/>
            <person name="Ahren D."/>
            <person name="Johansson T."/>
            <person name="Persson P."/>
            <person name="Tunlid A."/>
        </authorList>
    </citation>
    <scope>NUCLEOTIDE SEQUENCE [LARGE SCALE GENOMIC DNA]</scope>
    <source>
        <strain evidence="1 2">CBS 175.51</strain>
    </source>
</reference>
<dbReference type="AlphaFoldDB" id="A0A8H5CBR5"/>
<accession>A0A8H5CBR5</accession>
<evidence type="ECO:0000313" key="2">
    <source>
        <dbReference type="Proteomes" id="UP000541558"/>
    </source>
</evidence>
<gene>
    <name evidence="1" type="ORF">D9611_012503</name>
</gene>